<dbReference type="InterPro" id="IPR050127">
    <property type="entry name" value="Serine_Proteases_S1"/>
</dbReference>
<dbReference type="Pfam" id="PF00089">
    <property type="entry name" value="Trypsin"/>
    <property type="match status" value="1"/>
</dbReference>
<keyword evidence="1" id="KW-0645">Protease</keyword>
<keyword evidence="3" id="KW-0720">Serine protease</keyword>
<dbReference type="GO" id="GO:0005615">
    <property type="term" value="C:extracellular space"/>
    <property type="evidence" value="ECO:0007669"/>
    <property type="project" value="TreeGrafter"/>
</dbReference>
<gene>
    <name evidence="5" type="ORF">LSH36_13g25065</name>
</gene>
<organism evidence="5 6">
    <name type="scientific">Paralvinella palmiformis</name>
    <dbReference type="NCBI Taxonomy" id="53620"/>
    <lineage>
        <taxon>Eukaryota</taxon>
        <taxon>Metazoa</taxon>
        <taxon>Spiralia</taxon>
        <taxon>Lophotrochozoa</taxon>
        <taxon>Annelida</taxon>
        <taxon>Polychaeta</taxon>
        <taxon>Sedentaria</taxon>
        <taxon>Canalipalpata</taxon>
        <taxon>Terebellida</taxon>
        <taxon>Terebelliformia</taxon>
        <taxon>Alvinellidae</taxon>
        <taxon>Paralvinella</taxon>
    </lineage>
</organism>
<dbReference type="SMART" id="SM00020">
    <property type="entry name" value="Tryp_SPc"/>
    <property type="match status" value="1"/>
</dbReference>
<dbReference type="Proteomes" id="UP001208570">
    <property type="component" value="Unassembled WGS sequence"/>
</dbReference>
<dbReference type="InterPro" id="IPR009003">
    <property type="entry name" value="Peptidase_S1_PA"/>
</dbReference>
<keyword evidence="2" id="KW-0378">Hydrolase</keyword>
<dbReference type="EMBL" id="JAODUP010000013">
    <property type="protein sequence ID" value="KAK2168973.1"/>
    <property type="molecule type" value="Genomic_DNA"/>
</dbReference>
<protein>
    <recommendedName>
        <fullName evidence="4">Peptidase S1 domain-containing protein</fullName>
    </recommendedName>
</protein>
<accession>A0AAD9KEF1</accession>
<evidence type="ECO:0000256" key="1">
    <source>
        <dbReference type="ARBA" id="ARBA00022670"/>
    </source>
</evidence>
<dbReference type="PANTHER" id="PTHR24264">
    <property type="entry name" value="TRYPSIN-RELATED"/>
    <property type="match status" value="1"/>
</dbReference>
<dbReference type="GO" id="GO:0004252">
    <property type="term" value="F:serine-type endopeptidase activity"/>
    <property type="evidence" value="ECO:0007669"/>
    <property type="project" value="InterPro"/>
</dbReference>
<proteinExistence type="predicted"/>
<dbReference type="InterPro" id="IPR043504">
    <property type="entry name" value="Peptidase_S1_PA_chymotrypsin"/>
</dbReference>
<dbReference type="PANTHER" id="PTHR24264:SF83">
    <property type="entry name" value="COMPLEMENT FACTOR I"/>
    <property type="match status" value="1"/>
</dbReference>
<evidence type="ECO:0000313" key="5">
    <source>
        <dbReference type="EMBL" id="KAK2168973.1"/>
    </source>
</evidence>
<dbReference type="InterPro" id="IPR001254">
    <property type="entry name" value="Trypsin_dom"/>
</dbReference>
<dbReference type="PROSITE" id="PS50240">
    <property type="entry name" value="TRYPSIN_DOM"/>
    <property type="match status" value="1"/>
</dbReference>
<comment type="caution">
    <text evidence="5">The sequence shown here is derived from an EMBL/GenBank/DDBJ whole genome shotgun (WGS) entry which is preliminary data.</text>
</comment>
<dbReference type="Gene3D" id="2.40.10.10">
    <property type="entry name" value="Trypsin-like serine proteases"/>
    <property type="match status" value="2"/>
</dbReference>
<feature type="domain" description="Peptidase S1" evidence="4">
    <location>
        <begin position="1"/>
        <end position="168"/>
    </location>
</feature>
<evidence type="ECO:0000256" key="3">
    <source>
        <dbReference type="ARBA" id="ARBA00022825"/>
    </source>
</evidence>
<dbReference type="AlphaFoldDB" id="A0AAD9KEF1"/>
<dbReference type="GO" id="GO:0006508">
    <property type="term" value="P:proteolysis"/>
    <property type="evidence" value="ECO:0007669"/>
    <property type="project" value="UniProtKB-KW"/>
</dbReference>
<reference evidence="5" key="1">
    <citation type="journal article" date="2023" name="Mol. Biol. Evol.">
        <title>Third-Generation Sequencing Reveals the Adaptive Role of the Epigenome in Three Deep-Sea Polychaetes.</title>
        <authorList>
            <person name="Perez M."/>
            <person name="Aroh O."/>
            <person name="Sun Y."/>
            <person name="Lan Y."/>
            <person name="Juniper S.K."/>
            <person name="Young C.R."/>
            <person name="Angers B."/>
            <person name="Qian P.Y."/>
        </authorList>
    </citation>
    <scope>NUCLEOTIDE SEQUENCE</scope>
    <source>
        <strain evidence="5">P08H-3</strain>
    </source>
</reference>
<dbReference type="SUPFAM" id="SSF50494">
    <property type="entry name" value="Trypsin-like serine proteases"/>
    <property type="match status" value="1"/>
</dbReference>
<evidence type="ECO:0000256" key="2">
    <source>
        <dbReference type="ARBA" id="ARBA00022801"/>
    </source>
</evidence>
<name>A0AAD9KEF1_9ANNE</name>
<sequence>MRSAPSPNEVTMNVDGTVTHENYVPEFGDDNDIGLVKLAEAAPISDFIKPVCAPDPENPYTGASCVVSGWGSNVNNNGVQLPPPPPQFERENDEYQRFAAWCKRQSRFDRISLGKTEKGDSGDPLTDKINGQFTVVGLAGASMRCGEGKPGIYTRIGDFSDWITSKMEKN</sequence>
<evidence type="ECO:0000259" key="4">
    <source>
        <dbReference type="PROSITE" id="PS50240"/>
    </source>
</evidence>
<keyword evidence="6" id="KW-1185">Reference proteome</keyword>
<evidence type="ECO:0000313" key="6">
    <source>
        <dbReference type="Proteomes" id="UP001208570"/>
    </source>
</evidence>